<feature type="region of interest" description="Disordered" evidence="1">
    <location>
        <begin position="373"/>
        <end position="392"/>
    </location>
</feature>
<organism evidence="2 3">
    <name type="scientific">Serinibacter arcticus</name>
    <dbReference type="NCBI Taxonomy" id="1655435"/>
    <lineage>
        <taxon>Bacteria</taxon>
        <taxon>Bacillati</taxon>
        <taxon>Actinomycetota</taxon>
        <taxon>Actinomycetes</taxon>
        <taxon>Micrococcales</taxon>
        <taxon>Beutenbergiaceae</taxon>
        <taxon>Serinibacter</taxon>
    </lineage>
</organism>
<gene>
    <name evidence="2" type="ORF">SERN_1401</name>
</gene>
<dbReference type="Gene3D" id="1.10.510.10">
    <property type="entry name" value="Transferase(Phosphotransferase) domain 1"/>
    <property type="match status" value="1"/>
</dbReference>
<dbReference type="RefSeq" id="WP_135849408.1">
    <property type="nucleotide sequence ID" value="NZ_RHPJ01000002.1"/>
</dbReference>
<proteinExistence type="predicted"/>
<reference evidence="2 3" key="1">
    <citation type="submission" date="2018-11" db="EMBL/GenBank/DDBJ databases">
        <title>Complete genome sequencing of the Actinobacteria Serinibacter sp. K3-2.</title>
        <authorList>
            <person name="Rakitin A.L."/>
            <person name="Beletsky A.V."/>
            <person name="Mardanov A.V."/>
            <person name="Ravin N.V."/>
            <person name="Gromova A.S."/>
            <person name="Filippova S.N."/>
            <person name="Gal'Chenko V.F."/>
        </authorList>
    </citation>
    <scope>NUCLEOTIDE SEQUENCE [LARGE SCALE GENOMIC DNA]</scope>
    <source>
        <strain evidence="2 3">K3-2</strain>
    </source>
</reference>
<evidence type="ECO:0000313" key="3">
    <source>
        <dbReference type="Proteomes" id="UP000297318"/>
    </source>
</evidence>
<dbReference type="PANTHER" id="PTHR21310">
    <property type="entry name" value="AMINOGLYCOSIDE PHOSPHOTRANSFERASE-RELATED-RELATED"/>
    <property type="match status" value="1"/>
</dbReference>
<dbReference type="AlphaFoldDB" id="A0A4Z1E6T5"/>
<evidence type="ECO:0000313" key="2">
    <source>
        <dbReference type="EMBL" id="TGO05397.1"/>
    </source>
</evidence>
<protein>
    <recommendedName>
        <fullName evidence="4">Aminoglycoside phosphotransferase domain-containing protein</fullName>
    </recommendedName>
</protein>
<evidence type="ECO:0008006" key="4">
    <source>
        <dbReference type="Google" id="ProtNLM"/>
    </source>
</evidence>
<dbReference type="Proteomes" id="UP000297318">
    <property type="component" value="Unassembled WGS sequence"/>
</dbReference>
<sequence length="743" mass="77520">MIALGLPTDDARVPTLAMLLDDAATTQWLREHGGAAMSGATARVRYLRHKPGTSVQAWVEIARGDDGAGAREMSHAVVLGTAAHGEPKRAKLARTASRRDTWSVGDGSGTAGTVAVGHAADRPLLALAPLLREGATTLRHNPGRRWVGRAASGELLKVSAPGREATAVRAAALLAEHGVPTPRVLQHGDGLLRLEYRAGRTLETTIDGGGAPSSDVLVAFGHLVAALHAVPSPTAAGPDRVTSHGDLSPDQVLLQPDGALALLDLDRVTCAPPAADLGSVLGDVLARLSTVAAPGTEADAVAHRAWTLLLPVLEGYRAAGGVVADEDVVAAGALSLRGRAAEPWRRREHDAAGQVRRRRDLARLLPTLLAAPRRSGRSGSAPVARRPSAPPDRVVVDGVEHTVLRGWPRGLDRALLELGAPDGSRRGAEAALGGADGGDARVLVHPRGADPRLPAFADRLARGESVVVHRPGRRAVLRAEGPGAPYVKVTRRGRAAVAARRHRALAGVLGESARTAEVLWSSEDALATAPLPGVTLLDLGQDADVPTAALAAAWSGVGRVLRTLRARDVEESADLAAVATHDAEAEAATTLAWLDPALAWGLLPAVDPGEVRDALAPLVEGARDGAAEPGTLLHRDLHDQQVLVAPDGSLGLLDLDTVARGESALDLANLLAHLDLRQRQGLLTPERRRRAEEALLAGAAPGPRTLARTPAHLTVARLRLAGVYALRPRWRALAGELLLDTLR</sequence>
<evidence type="ECO:0000256" key="1">
    <source>
        <dbReference type="SAM" id="MobiDB-lite"/>
    </source>
</evidence>
<dbReference type="InterPro" id="IPR011009">
    <property type="entry name" value="Kinase-like_dom_sf"/>
</dbReference>
<dbReference type="Gene3D" id="3.90.1200.10">
    <property type="match status" value="1"/>
</dbReference>
<dbReference type="EMBL" id="RHPJ01000002">
    <property type="protein sequence ID" value="TGO05397.1"/>
    <property type="molecule type" value="Genomic_DNA"/>
</dbReference>
<name>A0A4Z1E6T5_9MICO</name>
<dbReference type="OrthoDB" id="7842280at2"/>
<dbReference type="SUPFAM" id="SSF56112">
    <property type="entry name" value="Protein kinase-like (PK-like)"/>
    <property type="match status" value="2"/>
</dbReference>
<dbReference type="InterPro" id="IPR051678">
    <property type="entry name" value="AGP_Transferase"/>
</dbReference>
<comment type="caution">
    <text evidence="2">The sequence shown here is derived from an EMBL/GenBank/DDBJ whole genome shotgun (WGS) entry which is preliminary data.</text>
</comment>
<accession>A0A4Z1E6T5</accession>
<keyword evidence="3" id="KW-1185">Reference proteome</keyword>